<keyword evidence="2 6" id="KW-0808">Transferase</keyword>
<evidence type="ECO:0000313" key="9">
    <source>
        <dbReference type="Proteomes" id="UP000679992"/>
    </source>
</evidence>
<dbReference type="PIRSF" id="PIRSF000535">
    <property type="entry name" value="1PFK/6PFK/LacC"/>
    <property type="match status" value="1"/>
</dbReference>
<dbReference type="InterPro" id="IPR029056">
    <property type="entry name" value="Ribokinase-like"/>
</dbReference>
<reference evidence="8 9" key="1">
    <citation type="submission" date="2021-03" db="EMBL/GenBank/DDBJ databases">
        <title>Antimicrobial resistance genes in bacteria isolated from Japanese honey, and their potential for conferring macrolide and lincosamide resistance in the American foulbrood pathogen Paenibacillus larvae.</title>
        <authorList>
            <person name="Okamoto M."/>
            <person name="Kumagai M."/>
            <person name="Kanamori H."/>
            <person name="Takamatsu D."/>
        </authorList>
    </citation>
    <scope>NUCLEOTIDE SEQUENCE [LARGE SCALE GENOMIC DNA]</scope>
    <source>
        <strain evidence="8 9">J42TS3</strain>
    </source>
</reference>
<gene>
    <name evidence="8" type="ORF">J42TS3_48520</name>
</gene>
<keyword evidence="5 6" id="KW-0067">ATP-binding</keyword>
<organism evidence="8 9">
    <name type="scientific">Paenibacillus vini</name>
    <dbReference type="NCBI Taxonomy" id="1476024"/>
    <lineage>
        <taxon>Bacteria</taxon>
        <taxon>Bacillati</taxon>
        <taxon>Bacillota</taxon>
        <taxon>Bacilli</taxon>
        <taxon>Bacillales</taxon>
        <taxon>Paenibacillaceae</taxon>
        <taxon>Paenibacillus</taxon>
    </lineage>
</organism>
<dbReference type="CDD" id="cd01164">
    <property type="entry name" value="FruK_PfkB_like"/>
    <property type="match status" value="1"/>
</dbReference>
<dbReference type="InterPro" id="IPR022463">
    <property type="entry name" value="1-PFruKinase"/>
</dbReference>
<dbReference type="RefSeq" id="WP_213656585.1">
    <property type="nucleotide sequence ID" value="NZ_BOSL01000024.1"/>
</dbReference>
<dbReference type="EC" id="2.7.1.144" evidence="6"/>
<protein>
    <recommendedName>
        <fullName evidence="6">Tagatose-6-phosphate kinase</fullName>
        <ecNumber evidence="6">2.7.1.144</ecNumber>
    </recommendedName>
</protein>
<evidence type="ECO:0000259" key="7">
    <source>
        <dbReference type="Pfam" id="PF00294"/>
    </source>
</evidence>
<accession>A0ABQ4MIK4</accession>
<comment type="similarity">
    <text evidence="1">Belongs to the carbohydrate kinase pfkB family.</text>
</comment>
<evidence type="ECO:0000256" key="3">
    <source>
        <dbReference type="ARBA" id="ARBA00022741"/>
    </source>
</evidence>
<sequence>MYRESRRSSMITTVTLNAAIDKTYYVNQFELGGVQRVARQIAEPGGKGNNVAKVIKLLGGDVTASGFVAGSSGSFIESSLINRGIQTSFVRVGGESRVCLNIIDESKGTSTELLEQGPVIDDHQIAEMKQTIHRLALECSVVVLSGSLPPGAPANLYADLIGIIKSTKARVFLDTSGAALSSGLQARPHFVKPNEHELAGWLGQDRLIESEWAGAAQKLADEGIGQVCVTLGDRGAIAFIDGQGYRVIPPTIRAVNTVGCGDSFVAGMAFAEERGDAPAEKLRIASAAAAANAMSDKAGHIDYQLFQDYVKQVQVTAL</sequence>
<dbReference type="Proteomes" id="UP000679992">
    <property type="component" value="Unassembled WGS sequence"/>
</dbReference>
<keyword evidence="3 6" id="KW-0547">Nucleotide-binding</keyword>
<dbReference type="PANTHER" id="PTHR46566">
    <property type="entry name" value="1-PHOSPHOFRUCTOKINASE-RELATED"/>
    <property type="match status" value="1"/>
</dbReference>
<comment type="caution">
    <text evidence="8">The sequence shown here is derived from an EMBL/GenBank/DDBJ whole genome shotgun (WGS) entry which is preliminary data.</text>
</comment>
<comment type="pathway">
    <text evidence="6">Carbohydrate metabolism; D-tagatose 6-phosphate degradation; D-glyceraldehyde 3-phosphate and glycerone phosphate from D-tagatose 6-phosphate: step 1/2.</text>
</comment>
<dbReference type="EMBL" id="BOSL01000024">
    <property type="protein sequence ID" value="GIP55817.1"/>
    <property type="molecule type" value="Genomic_DNA"/>
</dbReference>
<evidence type="ECO:0000256" key="4">
    <source>
        <dbReference type="ARBA" id="ARBA00022777"/>
    </source>
</evidence>
<dbReference type="InterPro" id="IPR011611">
    <property type="entry name" value="PfkB_dom"/>
</dbReference>
<feature type="domain" description="Carbohydrate kinase PfkB" evidence="7">
    <location>
        <begin position="15"/>
        <end position="294"/>
    </location>
</feature>
<evidence type="ECO:0000256" key="1">
    <source>
        <dbReference type="ARBA" id="ARBA00005380"/>
    </source>
</evidence>
<dbReference type="InterPro" id="IPR017583">
    <property type="entry name" value="Tagatose/fructose_Pkinase"/>
</dbReference>
<proteinExistence type="inferred from homology"/>
<comment type="catalytic activity">
    <reaction evidence="6">
        <text>D-tagatofuranose 6-phosphate + ATP = D-tagatofuranose 1,6-bisphosphate + ADP + H(+)</text>
        <dbReference type="Rhea" id="RHEA:12420"/>
        <dbReference type="ChEBI" id="CHEBI:15378"/>
        <dbReference type="ChEBI" id="CHEBI:30616"/>
        <dbReference type="ChEBI" id="CHEBI:58694"/>
        <dbReference type="ChEBI" id="CHEBI:58695"/>
        <dbReference type="ChEBI" id="CHEBI:456216"/>
        <dbReference type="EC" id="2.7.1.144"/>
    </reaction>
</comment>
<keyword evidence="9" id="KW-1185">Reference proteome</keyword>
<evidence type="ECO:0000256" key="2">
    <source>
        <dbReference type="ARBA" id="ARBA00022679"/>
    </source>
</evidence>
<name>A0ABQ4MIK4_9BACL</name>
<evidence type="ECO:0000256" key="6">
    <source>
        <dbReference type="PIRNR" id="PIRNR000535"/>
    </source>
</evidence>
<evidence type="ECO:0000256" key="5">
    <source>
        <dbReference type="ARBA" id="ARBA00022840"/>
    </source>
</evidence>
<dbReference type="GO" id="GO:0016301">
    <property type="term" value="F:kinase activity"/>
    <property type="evidence" value="ECO:0007669"/>
    <property type="project" value="UniProtKB-KW"/>
</dbReference>
<keyword evidence="6" id="KW-0423">Lactose metabolism</keyword>
<keyword evidence="4 8" id="KW-0418">Kinase</keyword>
<dbReference type="Gene3D" id="3.40.1190.20">
    <property type="match status" value="1"/>
</dbReference>
<comment type="similarity">
    <text evidence="6">Belongs to the carbohydrate kinase PfkB family. LacC subfamily.</text>
</comment>
<dbReference type="NCBIfam" id="TIGR03168">
    <property type="entry name" value="1-PFK"/>
    <property type="match status" value="1"/>
</dbReference>
<evidence type="ECO:0000313" key="8">
    <source>
        <dbReference type="EMBL" id="GIP55817.1"/>
    </source>
</evidence>
<dbReference type="Pfam" id="PF00294">
    <property type="entry name" value="PfkB"/>
    <property type="match status" value="1"/>
</dbReference>
<dbReference type="NCBIfam" id="TIGR03828">
    <property type="entry name" value="pfkB"/>
    <property type="match status" value="1"/>
</dbReference>
<dbReference type="SUPFAM" id="SSF53613">
    <property type="entry name" value="Ribokinase-like"/>
    <property type="match status" value="1"/>
</dbReference>
<dbReference type="PANTHER" id="PTHR46566:SF2">
    <property type="entry name" value="ATP-DEPENDENT 6-PHOSPHOFRUCTOKINASE ISOZYME 2"/>
    <property type="match status" value="1"/>
</dbReference>